<gene>
    <name evidence="2" type="ORF">EGYM00163_LOCUS51211</name>
</gene>
<evidence type="ECO:0000313" key="2">
    <source>
        <dbReference type="EMBL" id="CAE0840133.1"/>
    </source>
</evidence>
<dbReference type="Gene3D" id="3.40.50.1240">
    <property type="entry name" value="Phosphoglycerate mutase-like"/>
    <property type="match status" value="1"/>
</dbReference>
<protein>
    <recommendedName>
        <fullName evidence="3">Phosphoglycerate mutase (2,3-diphosphoglycerate-dependent)</fullName>
    </recommendedName>
</protein>
<accession>A0A7S4GL24</accession>
<dbReference type="InterPro" id="IPR013078">
    <property type="entry name" value="His_Pase_superF_clade-1"/>
</dbReference>
<name>A0A7S4GL24_9EUGL</name>
<evidence type="ECO:0000256" key="1">
    <source>
        <dbReference type="SAM" id="MobiDB-lite"/>
    </source>
</evidence>
<feature type="region of interest" description="Disordered" evidence="1">
    <location>
        <begin position="205"/>
        <end position="239"/>
    </location>
</feature>
<dbReference type="InterPro" id="IPR029033">
    <property type="entry name" value="His_PPase_superfam"/>
</dbReference>
<sequence>MTTNSPSMASNKQILLVRHAESCNNVAKRELLGAMFGLFSARIPTIEHFRHMSYLMTMPLDAELSQVGQQQIIARRQQIAAAALLEKYGVELIVHSPMKRAKETCMGLFEGLHLTIPIEENENIFEKCPTEYLGCTSIYKRIKSFTDWLLQRPEHSIVVVGHSAFFKLMLRSDKMQNVEVRRATLSSAGQWTDLGVVIAGCDAEPHNPLPEASPKPLTEPLDSELRCRSKQGRGCSDSE</sequence>
<dbReference type="AlphaFoldDB" id="A0A7S4GL24"/>
<dbReference type="GO" id="GO:0016791">
    <property type="term" value="F:phosphatase activity"/>
    <property type="evidence" value="ECO:0007669"/>
    <property type="project" value="TreeGrafter"/>
</dbReference>
<dbReference type="GO" id="GO:0005737">
    <property type="term" value="C:cytoplasm"/>
    <property type="evidence" value="ECO:0007669"/>
    <property type="project" value="TreeGrafter"/>
</dbReference>
<evidence type="ECO:0008006" key="3">
    <source>
        <dbReference type="Google" id="ProtNLM"/>
    </source>
</evidence>
<dbReference type="PANTHER" id="PTHR48100:SF1">
    <property type="entry name" value="HISTIDINE PHOSPHATASE FAMILY PROTEIN-RELATED"/>
    <property type="match status" value="1"/>
</dbReference>
<dbReference type="CDD" id="cd07067">
    <property type="entry name" value="HP_PGM_like"/>
    <property type="match status" value="1"/>
</dbReference>
<proteinExistence type="predicted"/>
<dbReference type="InterPro" id="IPR050275">
    <property type="entry name" value="PGM_Phosphatase"/>
</dbReference>
<reference evidence="2" key="1">
    <citation type="submission" date="2021-01" db="EMBL/GenBank/DDBJ databases">
        <authorList>
            <person name="Corre E."/>
            <person name="Pelletier E."/>
            <person name="Niang G."/>
            <person name="Scheremetjew M."/>
            <person name="Finn R."/>
            <person name="Kale V."/>
            <person name="Holt S."/>
            <person name="Cochrane G."/>
            <person name="Meng A."/>
            <person name="Brown T."/>
            <person name="Cohen L."/>
        </authorList>
    </citation>
    <scope>NUCLEOTIDE SEQUENCE</scope>
    <source>
        <strain evidence="2">CCMP1594</strain>
    </source>
</reference>
<organism evidence="2">
    <name type="scientific">Eutreptiella gymnastica</name>
    <dbReference type="NCBI Taxonomy" id="73025"/>
    <lineage>
        <taxon>Eukaryota</taxon>
        <taxon>Discoba</taxon>
        <taxon>Euglenozoa</taxon>
        <taxon>Euglenida</taxon>
        <taxon>Spirocuta</taxon>
        <taxon>Euglenophyceae</taxon>
        <taxon>Eutreptiales</taxon>
        <taxon>Eutreptiaceae</taxon>
        <taxon>Eutreptiella</taxon>
    </lineage>
</organism>
<dbReference type="PANTHER" id="PTHR48100">
    <property type="entry name" value="BROAD-SPECIFICITY PHOSPHATASE YOR283W-RELATED"/>
    <property type="match status" value="1"/>
</dbReference>
<dbReference type="SUPFAM" id="SSF53254">
    <property type="entry name" value="Phosphoglycerate mutase-like"/>
    <property type="match status" value="1"/>
</dbReference>
<dbReference type="EMBL" id="HBJA01149116">
    <property type="protein sequence ID" value="CAE0840133.1"/>
    <property type="molecule type" value="Transcribed_RNA"/>
</dbReference>